<evidence type="ECO:0000256" key="1">
    <source>
        <dbReference type="SAM" id="SignalP"/>
    </source>
</evidence>
<dbReference type="InterPro" id="IPR002557">
    <property type="entry name" value="Chitin-bd_dom"/>
</dbReference>
<gene>
    <name evidence="3" type="ORF">E2C01_068113</name>
</gene>
<dbReference type="EMBL" id="VSRR010037493">
    <property type="protein sequence ID" value="MPC73777.1"/>
    <property type="molecule type" value="Genomic_DNA"/>
</dbReference>
<dbReference type="Gene3D" id="2.170.140.10">
    <property type="entry name" value="Chitin binding domain"/>
    <property type="match status" value="1"/>
</dbReference>
<feature type="signal peptide" evidence="1">
    <location>
        <begin position="1"/>
        <end position="16"/>
    </location>
</feature>
<feature type="domain" description="Chitin-binding type-2" evidence="2">
    <location>
        <begin position="37"/>
        <end position="105"/>
    </location>
</feature>
<protein>
    <recommendedName>
        <fullName evidence="2">Chitin-binding type-2 domain-containing protein</fullName>
    </recommendedName>
</protein>
<evidence type="ECO:0000313" key="4">
    <source>
        <dbReference type="Proteomes" id="UP000324222"/>
    </source>
</evidence>
<sequence>MKVLAVVLCLAAAASARMAYTFSDGYLDILGAEPAQNFDCVGRPYGYYADVPTDCRVFHVCLPISDEVGEVVETHHFSFFCGNQTVFSQESLTCAHPQEAFPCAEAESLYDSSNADFGRIPEENL</sequence>
<organism evidence="3 4">
    <name type="scientific">Portunus trituberculatus</name>
    <name type="common">Swimming crab</name>
    <name type="synonym">Neptunus trituberculatus</name>
    <dbReference type="NCBI Taxonomy" id="210409"/>
    <lineage>
        <taxon>Eukaryota</taxon>
        <taxon>Metazoa</taxon>
        <taxon>Ecdysozoa</taxon>
        <taxon>Arthropoda</taxon>
        <taxon>Crustacea</taxon>
        <taxon>Multicrustacea</taxon>
        <taxon>Malacostraca</taxon>
        <taxon>Eumalacostraca</taxon>
        <taxon>Eucarida</taxon>
        <taxon>Decapoda</taxon>
        <taxon>Pleocyemata</taxon>
        <taxon>Brachyura</taxon>
        <taxon>Eubrachyura</taxon>
        <taxon>Portunoidea</taxon>
        <taxon>Portunidae</taxon>
        <taxon>Portuninae</taxon>
        <taxon>Portunus</taxon>
    </lineage>
</organism>
<name>A0A5B7HX14_PORTR</name>
<dbReference type="InterPro" id="IPR052976">
    <property type="entry name" value="Scoloptoxin-like"/>
</dbReference>
<dbReference type="AlphaFoldDB" id="A0A5B7HX14"/>
<dbReference type="Pfam" id="PF01607">
    <property type="entry name" value="CBM_14"/>
    <property type="match status" value="1"/>
</dbReference>
<dbReference type="OrthoDB" id="6407151at2759"/>
<dbReference type="InterPro" id="IPR036508">
    <property type="entry name" value="Chitin-bd_dom_sf"/>
</dbReference>
<accession>A0A5B7HX14</accession>
<dbReference type="SUPFAM" id="SSF57625">
    <property type="entry name" value="Invertebrate chitin-binding proteins"/>
    <property type="match status" value="1"/>
</dbReference>
<dbReference type="PANTHER" id="PTHR22933:SF43">
    <property type="entry name" value="LP10131P"/>
    <property type="match status" value="1"/>
</dbReference>
<proteinExistence type="predicted"/>
<dbReference type="GO" id="GO:0005576">
    <property type="term" value="C:extracellular region"/>
    <property type="evidence" value="ECO:0007669"/>
    <property type="project" value="InterPro"/>
</dbReference>
<evidence type="ECO:0000259" key="2">
    <source>
        <dbReference type="PROSITE" id="PS50940"/>
    </source>
</evidence>
<evidence type="ECO:0000313" key="3">
    <source>
        <dbReference type="EMBL" id="MPC73777.1"/>
    </source>
</evidence>
<keyword evidence="4" id="KW-1185">Reference proteome</keyword>
<keyword evidence="1" id="KW-0732">Signal</keyword>
<feature type="chain" id="PRO_5022817301" description="Chitin-binding type-2 domain-containing protein" evidence="1">
    <location>
        <begin position="17"/>
        <end position="125"/>
    </location>
</feature>
<comment type="caution">
    <text evidence="3">The sequence shown here is derived from an EMBL/GenBank/DDBJ whole genome shotgun (WGS) entry which is preliminary data.</text>
</comment>
<dbReference type="PROSITE" id="PS50940">
    <property type="entry name" value="CHIT_BIND_II"/>
    <property type="match status" value="1"/>
</dbReference>
<dbReference type="GO" id="GO:0008061">
    <property type="term" value="F:chitin binding"/>
    <property type="evidence" value="ECO:0007669"/>
    <property type="project" value="InterPro"/>
</dbReference>
<dbReference type="Proteomes" id="UP000324222">
    <property type="component" value="Unassembled WGS sequence"/>
</dbReference>
<dbReference type="PANTHER" id="PTHR22933">
    <property type="entry name" value="FI18007P1-RELATED"/>
    <property type="match status" value="1"/>
</dbReference>
<reference evidence="3 4" key="1">
    <citation type="submission" date="2019-05" db="EMBL/GenBank/DDBJ databases">
        <title>Another draft genome of Portunus trituberculatus and its Hox gene families provides insights of decapod evolution.</title>
        <authorList>
            <person name="Jeong J.-H."/>
            <person name="Song I."/>
            <person name="Kim S."/>
            <person name="Choi T."/>
            <person name="Kim D."/>
            <person name="Ryu S."/>
            <person name="Kim W."/>
        </authorList>
    </citation>
    <scope>NUCLEOTIDE SEQUENCE [LARGE SCALE GENOMIC DNA]</scope>
    <source>
        <tissue evidence="3">Muscle</tissue>
    </source>
</reference>